<feature type="compositionally biased region" description="Low complexity" evidence="1">
    <location>
        <begin position="7"/>
        <end position="21"/>
    </location>
</feature>
<dbReference type="EMBL" id="JAUCMV010000005">
    <property type="protein sequence ID" value="KAK0393610.1"/>
    <property type="molecule type" value="Genomic_DNA"/>
</dbReference>
<dbReference type="Gene3D" id="4.10.280.10">
    <property type="entry name" value="Helix-loop-helix DNA-binding domain"/>
    <property type="match status" value="1"/>
</dbReference>
<dbReference type="SMART" id="SM00353">
    <property type="entry name" value="HLH"/>
    <property type="match status" value="1"/>
</dbReference>
<accession>A0AA39GU50</accession>
<keyword evidence="4" id="KW-1185">Reference proteome</keyword>
<feature type="region of interest" description="Disordered" evidence="1">
    <location>
        <begin position="1"/>
        <end position="31"/>
    </location>
</feature>
<dbReference type="InterPro" id="IPR050283">
    <property type="entry name" value="E-box_TF_Regulators"/>
</dbReference>
<protein>
    <recommendedName>
        <fullName evidence="2">BHLH domain-containing protein</fullName>
    </recommendedName>
</protein>
<evidence type="ECO:0000256" key="1">
    <source>
        <dbReference type="SAM" id="MobiDB-lite"/>
    </source>
</evidence>
<dbReference type="SUPFAM" id="SSF47459">
    <property type="entry name" value="HLH, helix-loop-helix DNA-binding domain"/>
    <property type="match status" value="1"/>
</dbReference>
<dbReference type="AlphaFoldDB" id="A0AA39GU50"/>
<evidence type="ECO:0000259" key="2">
    <source>
        <dbReference type="PROSITE" id="PS50888"/>
    </source>
</evidence>
<dbReference type="Proteomes" id="UP001175271">
    <property type="component" value="Unassembled WGS sequence"/>
</dbReference>
<feature type="region of interest" description="Disordered" evidence="1">
    <location>
        <begin position="122"/>
        <end position="158"/>
    </location>
</feature>
<dbReference type="GO" id="GO:0046983">
    <property type="term" value="F:protein dimerization activity"/>
    <property type="evidence" value="ECO:0007669"/>
    <property type="project" value="InterPro"/>
</dbReference>
<comment type="caution">
    <text evidence="3">The sequence shown here is derived from an EMBL/GenBank/DDBJ whole genome shotgun (WGS) entry which is preliminary data.</text>
</comment>
<dbReference type="InterPro" id="IPR036638">
    <property type="entry name" value="HLH_DNA-bd_sf"/>
</dbReference>
<dbReference type="PANTHER" id="PTHR23349:SF111">
    <property type="entry name" value="BHLH DOMAIN-CONTAINING PROTEIN"/>
    <property type="match status" value="1"/>
</dbReference>
<name>A0AA39GU50_9BILA</name>
<dbReference type="Pfam" id="PF00010">
    <property type="entry name" value="HLH"/>
    <property type="match status" value="1"/>
</dbReference>
<dbReference type="GO" id="GO:0000981">
    <property type="term" value="F:DNA-binding transcription factor activity, RNA polymerase II-specific"/>
    <property type="evidence" value="ECO:0007669"/>
    <property type="project" value="TreeGrafter"/>
</dbReference>
<organism evidence="3 4">
    <name type="scientific">Steinernema hermaphroditum</name>
    <dbReference type="NCBI Taxonomy" id="289476"/>
    <lineage>
        <taxon>Eukaryota</taxon>
        <taxon>Metazoa</taxon>
        <taxon>Ecdysozoa</taxon>
        <taxon>Nematoda</taxon>
        <taxon>Chromadorea</taxon>
        <taxon>Rhabditida</taxon>
        <taxon>Tylenchina</taxon>
        <taxon>Panagrolaimomorpha</taxon>
        <taxon>Strongyloidoidea</taxon>
        <taxon>Steinernematidae</taxon>
        <taxon>Steinernema</taxon>
    </lineage>
</organism>
<feature type="domain" description="BHLH" evidence="2">
    <location>
        <begin position="18"/>
        <end position="76"/>
    </location>
</feature>
<sequence>MAKPKKATSASTTPKAANQVQRRNERERRRVEQVNNGFAQLRNKVMTKTSMQRIAQGKKLSKVETLREASRYISHLSRLLGESRASEPSQPASQVSTLDFNENAFSSFDAFAYSMSPATYHPTTFNAPYPSPHSSNSSHRSDNSFEEQKYFPPAMYHS</sequence>
<evidence type="ECO:0000313" key="3">
    <source>
        <dbReference type="EMBL" id="KAK0393610.1"/>
    </source>
</evidence>
<gene>
    <name evidence="3" type="ORF">QR680_000308</name>
</gene>
<dbReference type="PROSITE" id="PS50888">
    <property type="entry name" value="BHLH"/>
    <property type="match status" value="1"/>
</dbReference>
<dbReference type="GO" id="GO:0032502">
    <property type="term" value="P:developmental process"/>
    <property type="evidence" value="ECO:0007669"/>
    <property type="project" value="TreeGrafter"/>
</dbReference>
<dbReference type="PANTHER" id="PTHR23349">
    <property type="entry name" value="BASIC HELIX-LOOP-HELIX TRANSCRIPTION FACTOR, TWIST"/>
    <property type="match status" value="1"/>
</dbReference>
<proteinExistence type="predicted"/>
<feature type="compositionally biased region" description="Basic and acidic residues" evidence="1">
    <location>
        <begin position="22"/>
        <end position="31"/>
    </location>
</feature>
<dbReference type="GO" id="GO:0000977">
    <property type="term" value="F:RNA polymerase II transcription regulatory region sequence-specific DNA binding"/>
    <property type="evidence" value="ECO:0007669"/>
    <property type="project" value="TreeGrafter"/>
</dbReference>
<evidence type="ECO:0000313" key="4">
    <source>
        <dbReference type="Proteomes" id="UP001175271"/>
    </source>
</evidence>
<dbReference type="InterPro" id="IPR011598">
    <property type="entry name" value="bHLH_dom"/>
</dbReference>
<reference evidence="3" key="1">
    <citation type="submission" date="2023-06" db="EMBL/GenBank/DDBJ databases">
        <title>Genomic analysis of the entomopathogenic nematode Steinernema hermaphroditum.</title>
        <authorList>
            <person name="Schwarz E.M."/>
            <person name="Heppert J.K."/>
            <person name="Baniya A."/>
            <person name="Schwartz H.T."/>
            <person name="Tan C.-H."/>
            <person name="Antoshechkin I."/>
            <person name="Sternberg P.W."/>
            <person name="Goodrich-Blair H."/>
            <person name="Dillman A.R."/>
        </authorList>
    </citation>
    <scope>NUCLEOTIDE SEQUENCE</scope>
    <source>
        <strain evidence="3">PS9179</strain>
        <tissue evidence="3">Whole animal</tissue>
    </source>
</reference>
<feature type="compositionally biased region" description="Basic and acidic residues" evidence="1">
    <location>
        <begin position="139"/>
        <end position="149"/>
    </location>
</feature>